<sequence>MLRKLRLSTRINFGLRILETDTNFLKFLKSLRLPILISPNPSDLTPPPGAKLA</sequence>
<keyword evidence="2" id="KW-1185">Reference proteome</keyword>
<dbReference type="EMBL" id="JACJQH010000024">
    <property type="protein sequence ID" value="MBD2197080.1"/>
    <property type="molecule type" value="Genomic_DNA"/>
</dbReference>
<dbReference type="Proteomes" id="UP000658514">
    <property type="component" value="Unassembled WGS sequence"/>
</dbReference>
<evidence type="ECO:0000313" key="2">
    <source>
        <dbReference type="Proteomes" id="UP000658514"/>
    </source>
</evidence>
<protein>
    <submittedName>
        <fullName evidence="1">Uncharacterized protein</fullName>
    </submittedName>
</protein>
<dbReference type="RefSeq" id="WP_190543612.1">
    <property type="nucleotide sequence ID" value="NZ_CAWPNO010000056.1"/>
</dbReference>
<proteinExistence type="predicted"/>
<evidence type="ECO:0000313" key="1">
    <source>
        <dbReference type="EMBL" id="MBD2197080.1"/>
    </source>
</evidence>
<reference evidence="1 2" key="1">
    <citation type="journal article" date="2020" name="ISME J.">
        <title>Comparative genomics reveals insights into cyanobacterial evolution and habitat adaptation.</title>
        <authorList>
            <person name="Chen M.Y."/>
            <person name="Teng W.K."/>
            <person name="Zhao L."/>
            <person name="Hu C.X."/>
            <person name="Zhou Y.K."/>
            <person name="Han B.P."/>
            <person name="Song L.R."/>
            <person name="Shu W.S."/>
        </authorList>
    </citation>
    <scope>NUCLEOTIDE SEQUENCE [LARGE SCALE GENOMIC DNA]</scope>
    <source>
        <strain evidence="1 2">FACHB-288</strain>
    </source>
</reference>
<organism evidence="1 2">
    <name type="scientific">Calothrix parietina FACHB-288</name>
    <dbReference type="NCBI Taxonomy" id="2692896"/>
    <lineage>
        <taxon>Bacteria</taxon>
        <taxon>Bacillati</taxon>
        <taxon>Cyanobacteriota</taxon>
        <taxon>Cyanophyceae</taxon>
        <taxon>Nostocales</taxon>
        <taxon>Calotrichaceae</taxon>
        <taxon>Calothrix</taxon>
    </lineage>
</organism>
<gene>
    <name evidence="1" type="ORF">H6G24_16510</name>
</gene>
<accession>A0ABR8AC91</accession>
<name>A0ABR8AC91_9CYAN</name>
<comment type="caution">
    <text evidence="1">The sequence shown here is derived from an EMBL/GenBank/DDBJ whole genome shotgun (WGS) entry which is preliminary data.</text>
</comment>